<name>A0AAX4NDH5_9ARCH</name>
<evidence type="ECO:0000256" key="2">
    <source>
        <dbReference type="ARBA" id="ARBA00006205"/>
    </source>
</evidence>
<feature type="domain" description="CobQ/CobB/MinD/ParA nucleotide binding" evidence="8">
    <location>
        <begin position="13"/>
        <end position="235"/>
    </location>
</feature>
<evidence type="ECO:0000256" key="5">
    <source>
        <dbReference type="ARBA" id="ARBA00022962"/>
    </source>
</evidence>
<keyword evidence="11" id="KW-1185">Reference proteome</keyword>
<dbReference type="KEGG" id="omr:OXIME_000062"/>
<keyword evidence="5 7" id="KW-0315">Glutamine amidotransferase</keyword>
<keyword evidence="4 7" id="KW-0169">Cobalamin biosynthesis</keyword>
<dbReference type="InterPro" id="IPR027417">
    <property type="entry name" value="P-loop_NTPase"/>
</dbReference>
<evidence type="ECO:0000256" key="1">
    <source>
        <dbReference type="ARBA" id="ARBA00004953"/>
    </source>
</evidence>
<dbReference type="NCBIfam" id="TIGR00313">
    <property type="entry name" value="cobQ"/>
    <property type="match status" value="1"/>
</dbReference>
<dbReference type="GO" id="GO:0009236">
    <property type="term" value="P:cobalamin biosynthetic process"/>
    <property type="evidence" value="ECO:0007669"/>
    <property type="project" value="UniProtKB-UniRule"/>
</dbReference>
<comment type="similarity">
    <text evidence="2 7">Belongs to the CobB/CobQ family. CobQ subfamily.</text>
</comment>
<dbReference type="PANTHER" id="PTHR21343">
    <property type="entry name" value="DETHIOBIOTIN SYNTHETASE"/>
    <property type="match status" value="1"/>
</dbReference>
<dbReference type="Proteomes" id="UP001451606">
    <property type="component" value="Chromosome"/>
</dbReference>
<organism evidence="10 11">
    <name type="scientific">Oxyplasma meridianum</name>
    <dbReference type="NCBI Taxonomy" id="3073602"/>
    <lineage>
        <taxon>Archaea</taxon>
        <taxon>Methanobacteriati</taxon>
        <taxon>Thermoplasmatota</taxon>
        <taxon>Thermoplasmata</taxon>
        <taxon>Thermoplasmatales</taxon>
        <taxon>Thermoplasmataceae</taxon>
        <taxon>Oxyplasma</taxon>
    </lineage>
</organism>
<dbReference type="InterPro" id="IPR002586">
    <property type="entry name" value="CobQ/CobB/MinD/ParA_Nub-bd_dom"/>
</dbReference>
<dbReference type="SUPFAM" id="SSF52317">
    <property type="entry name" value="Class I glutamine amidotransferase-like"/>
    <property type="match status" value="1"/>
</dbReference>
<dbReference type="GeneID" id="95966786"/>
<dbReference type="RefSeq" id="WP_393971504.1">
    <property type="nucleotide sequence ID" value="NZ_CP133772.1"/>
</dbReference>
<evidence type="ECO:0000256" key="6">
    <source>
        <dbReference type="ARBA" id="ARBA00025166"/>
    </source>
</evidence>
<evidence type="ECO:0000256" key="4">
    <source>
        <dbReference type="ARBA" id="ARBA00022573"/>
    </source>
</evidence>
<evidence type="ECO:0000259" key="8">
    <source>
        <dbReference type="Pfam" id="PF01656"/>
    </source>
</evidence>
<dbReference type="Gene3D" id="3.40.50.300">
    <property type="entry name" value="P-loop containing nucleotide triphosphate hydrolases"/>
    <property type="match status" value="1"/>
</dbReference>
<dbReference type="InterPro" id="IPR011698">
    <property type="entry name" value="GATase_3"/>
</dbReference>
<comment type="function">
    <text evidence="6 7">Catalyzes amidations at positions B, D, E, and G on adenosylcobyrinic A,C-diamide. NH(2) groups are provided by glutamine, and one molecule of ATP is hydrogenolyzed for each amidation.</text>
</comment>
<dbReference type="InterPro" id="IPR033949">
    <property type="entry name" value="CobQ_GATase1"/>
</dbReference>
<dbReference type="InterPro" id="IPR029062">
    <property type="entry name" value="Class_I_gatase-like"/>
</dbReference>
<evidence type="ECO:0000256" key="3">
    <source>
        <dbReference type="ARBA" id="ARBA00014921"/>
    </source>
</evidence>
<dbReference type="Pfam" id="PF01656">
    <property type="entry name" value="CbiA"/>
    <property type="match status" value="1"/>
</dbReference>
<dbReference type="GO" id="GO:0015420">
    <property type="term" value="F:ABC-type vitamin B12 transporter activity"/>
    <property type="evidence" value="ECO:0007669"/>
    <property type="project" value="UniProtKB-UniRule"/>
</dbReference>
<gene>
    <name evidence="7" type="primary">cobQ</name>
    <name evidence="10" type="ORF">OXIME_000062</name>
</gene>
<dbReference type="Gene3D" id="3.40.50.880">
    <property type="match status" value="1"/>
</dbReference>
<dbReference type="SUPFAM" id="SSF52540">
    <property type="entry name" value="P-loop containing nucleoside triphosphate hydrolases"/>
    <property type="match status" value="1"/>
</dbReference>
<dbReference type="Pfam" id="PF07685">
    <property type="entry name" value="GATase_3"/>
    <property type="match status" value="1"/>
</dbReference>
<feature type="domain" description="CobB/CobQ-like glutamine amidotransferase" evidence="9">
    <location>
        <begin position="254"/>
        <end position="442"/>
    </location>
</feature>
<dbReference type="PROSITE" id="PS51274">
    <property type="entry name" value="GATASE_COBBQ"/>
    <property type="match status" value="1"/>
</dbReference>
<evidence type="ECO:0000256" key="7">
    <source>
        <dbReference type="HAMAP-Rule" id="MF_00028"/>
    </source>
</evidence>
<dbReference type="EMBL" id="CP133772">
    <property type="protein sequence ID" value="WYX99530.1"/>
    <property type="molecule type" value="Genomic_DNA"/>
</dbReference>
<dbReference type="AlphaFoldDB" id="A0AAX4NDH5"/>
<protein>
    <recommendedName>
        <fullName evidence="3 7">Probable cobyric acid synthase</fullName>
    </recommendedName>
</protein>
<proteinExistence type="inferred from homology"/>
<dbReference type="PANTHER" id="PTHR21343:SF1">
    <property type="entry name" value="COBYRIC ACID SYNTHASE"/>
    <property type="match status" value="1"/>
</dbReference>
<feature type="active site" evidence="7">
    <location>
        <position position="434"/>
    </location>
</feature>
<comment type="pathway">
    <text evidence="1 7">Cofactor biosynthesis; adenosylcobalamin biosynthesis.</text>
</comment>
<accession>A0AAX4NDH5</accession>
<sequence>MKDPVTGKSVIQVLGTSSNAGKSTVTLAICRFLSRKGYRVAPFKSMNMSLNSVAIEGGYEIPRSQWLQAFAASTPPLKEMSAILLKPEGKNGSQVIVNGKSMGVMSIDEYYRYLVGNGKKVVKDSLDFLCDRFDVVVAEGAGSPAEINLMDRDVANIYVSTIYNTPAILVGDIERGGVFASLFGTMEIMPRSDLVKGMVINKMRGSKSLLNDGIEKIERMTGIPVLGILPYVDGVFLPGEDSQDYDCNKLENRKICLIRYPKMENYSDTDPFIIYGLGYHNVSASNINDLDIAETIILPGSKNVESDLKYIIDSGIVEKLNFARKRGVTIVGICGGYQMLGKIISDPEKNQIRSGRIEGLGFLDLTTEYSREKIVDSVEYYLEYWGIPGSPKGKGYEIHYGTVFSNEKLHLLNIGGRREGAVSPDGKIIGTNVHGIFENRDFIHYITGEKVPDVNYSEELMRRVDIITNSFIENMDMSYIERLVK</sequence>
<dbReference type="InterPro" id="IPR004459">
    <property type="entry name" value="CobQ_synth"/>
</dbReference>
<dbReference type="NCBIfam" id="NF001989">
    <property type="entry name" value="PRK00784.1"/>
    <property type="match status" value="1"/>
</dbReference>
<dbReference type="CDD" id="cd01750">
    <property type="entry name" value="GATase1_CobQ"/>
    <property type="match status" value="1"/>
</dbReference>
<feature type="active site" description="Nucleophile" evidence="7">
    <location>
        <position position="334"/>
    </location>
</feature>
<evidence type="ECO:0000259" key="9">
    <source>
        <dbReference type="Pfam" id="PF07685"/>
    </source>
</evidence>
<dbReference type="HAMAP" id="MF_00028">
    <property type="entry name" value="CobQ"/>
    <property type="match status" value="1"/>
</dbReference>
<evidence type="ECO:0000313" key="10">
    <source>
        <dbReference type="EMBL" id="WYX99530.1"/>
    </source>
</evidence>
<reference evidence="10 11" key="1">
    <citation type="submission" date="2023-09" db="EMBL/GenBank/DDBJ databases">
        <authorList>
            <person name="Golyshina O.V."/>
            <person name="Lunev E.A."/>
            <person name="Bargiela R."/>
            <person name="Gaines M.C."/>
            <person name="Daum B."/>
            <person name="Bale N.J."/>
            <person name="Koenen M."/>
            <person name="Sinninghe Damst J.S."/>
            <person name="Yakimov M."/>
            <person name="Golyshin P.N."/>
        </authorList>
    </citation>
    <scope>NUCLEOTIDE SEQUENCE [LARGE SCALE GENOMIC DNA]</scope>
    <source>
        <strain evidence="10 11">M1</strain>
    </source>
</reference>
<evidence type="ECO:0000313" key="11">
    <source>
        <dbReference type="Proteomes" id="UP001451606"/>
    </source>
</evidence>
<dbReference type="GO" id="GO:0003824">
    <property type="term" value="F:catalytic activity"/>
    <property type="evidence" value="ECO:0007669"/>
    <property type="project" value="InterPro"/>
</dbReference>